<keyword evidence="1" id="KW-1133">Transmembrane helix</keyword>
<gene>
    <name evidence="2" type="ORF">N8I84_29035</name>
</gene>
<dbReference type="Proteomes" id="UP001061298">
    <property type="component" value="Chromosome"/>
</dbReference>
<protein>
    <submittedName>
        <fullName evidence="2">Uncharacterized protein</fullName>
    </submittedName>
</protein>
<keyword evidence="1" id="KW-0812">Transmembrane</keyword>
<accession>A0ABY6E6J7</accession>
<name>A0ABY6E6J7_9ACTN</name>
<dbReference type="RefSeq" id="WP_263232387.1">
    <property type="nucleotide sequence ID" value="NZ_CP106793.1"/>
</dbReference>
<proteinExistence type="predicted"/>
<evidence type="ECO:0000313" key="2">
    <source>
        <dbReference type="EMBL" id="UXY22291.1"/>
    </source>
</evidence>
<evidence type="ECO:0000313" key="3">
    <source>
        <dbReference type="Proteomes" id="UP001061298"/>
    </source>
</evidence>
<sequence length="247" mass="25615">MSIPGDLSTSPTATVVPTGRPTARRLITLGIVLTAISALVLFGGVVMAAGLGDGGPNPKGIAGIVIGLFMGFIGVMSLITTWSARHAGVSVDHRELWVGNGKAQNVIPWQSLAGLGLHWSKVGKRGLKVYSIELCPSAPSTATTRSCGPWSATRNRRTPPFLGCATASLSPRAPGWPWALRSGSGSPICGSARPSVRPAAWAFRTAGGTGSVARILALRRAAPGVYRSLGHVQRVSRSRSCRAWGGC</sequence>
<reference evidence="2" key="1">
    <citation type="submission" date="2022-10" db="EMBL/GenBank/DDBJ databases">
        <authorList>
            <person name="Mo P."/>
        </authorList>
    </citation>
    <scope>NUCLEOTIDE SEQUENCE</scope>
    <source>
        <strain evidence="2">HUAS 13-4</strain>
    </source>
</reference>
<feature type="transmembrane region" description="Helical" evidence="1">
    <location>
        <begin position="61"/>
        <end position="84"/>
    </location>
</feature>
<feature type="transmembrane region" description="Helical" evidence="1">
    <location>
        <begin position="26"/>
        <end position="49"/>
    </location>
</feature>
<keyword evidence="1" id="KW-0472">Membrane</keyword>
<evidence type="ECO:0000256" key="1">
    <source>
        <dbReference type="SAM" id="Phobius"/>
    </source>
</evidence>
<keyword evidence="3" id="KW-1185">Reference proteome</keyword>
<dbReference type="EMBL" id="CP106793">
    <property type="protein sequence ID" value="UXY22291.1"/>
    <property type="molecule type" value="Genomic_DNA"/>
</dbReference>
<organism evidence="2 3">
    <name type="scientific">Streptomyces cynarae</name>
    <dbReference type="NCBI Taxonomy" id="2981134"/>
    <lineage>
        <taxon>Bacteria</taxon>
        <taxon>Bacillati</taxon>
        <taxon>Actinomycetota</taxon>
        <taxon>Actinomycetes</taxon>
        <taxon>Kitasatosporales</taxon>
        <taxon>Streptomycetaceae</taxon>
        <taxon>Streptomyces</taxon>
    </lineage>
</organism>